<dbReference type="PANTHER" id="PTHR42928:SF5">
    <property type="entry name" value="BLR1237 PROTEIN"/>
    <property type="match status" value="1"/>
</dbReference>
<feature type="signal peptide" evidence="2">
    <location>
        <begin position="1"/>
        <end position="21"/>
    </location>
</feature>
<dbReference type="Proteomes" id="UP001501671">
    <property type="component" value="Unassembled WGS sequence"/>
</dbReference>
<keyword evidence="2" id="KW-0732">Signal</keyword>
<dbReference type="InterPro" id="IPR042100">
    <property type="entry name" value="Bug_dom1"/>
</dbReference>
<dbReference type="PANTHER" id="PTHR42928">
    <property type="entry name" value="TRICARBOXYLATE-BINDING PROTEIN"/>
    <property type="match status" value="1"/>
</dbReference>
<reference evidence="4" key="1">
    <citation type="journal article" date="2019" name="Int. J. Syst. Evol. Microbiol.">
        <title>The Global Catalogue of Microorganisms (GCM) 10K type strain sequencing project: providing services to taxonomists for standard genome sequencing and annotation.</title>
        <authorList>
            <consortium name="The Broad Institute Genomics Platform"/>
            <consortium name="The Broad Institute Genome Sequencing Center for Infectious Disease"/>
            <person name="Wu L."/>
            <person name="Ma J."/>
        </authorList>
    </citation>
    <scope>NUCLEOTIDE SEQUENCE [LARGE SCALE GENOMIC DNA]</scope>
    <source>
        <strain evidence="4">JCM 17666</strain>
    </source>
</reference>
<evidence type="ECO:0000313" key="3">
    <source>
        <dbReference type="EMBL" id="GAA4326262.1"/>
    </source>
</evidence>
<name>A0ABP8GKX0_9BURK</name>
<comment type="caution">
    <text evidence="3">The sequence shown here is derived from an EMBL/GenBank/DDBJ whole genome shotgun (WGS) entry which is preliminary data.</text>
</comment>
<dbReference type="EMBL" id="BAABFO010000003">
    <property type="protein sequence ID" value="GAA4326262.1"/>
    <property type="molecule type" value="Genomic_DNA"/>
</dbReference>
<dbReference type="Pfam" id="PF03401">
    <property type="entry name" value="TctC"/>
    <property type="match status" value="1"/>
</dbReference>
<dbReference type="Gene3D" id="3.40.190.10">
    <property type="entry name" value="Periplasmic binding protein-like II"/>
    <property type="match status" value="1"/>
</dbReference>
<comment type="similarity">
    <text evidence="1">Belongs to the UPF0065 (bug) family.</text>
</comment>
<dbReference type="PIRSF" id="PIRSF017082">
    <property type="entry name" value="YflP"/>
    <property type="match status" value="1"/>
</dbReference>
<keyword evidence="4" id="KW-1185">Reference proteome</keyword>
<proteinExistence type="inferred from homology"/>
<accession>A0ABP8GKX0</accession>
<gene>
    <name evidence="3" type="ORF">GCM10023144_09510</name>
</gene>
<evidence type="ECO:0000256" key="2">
    <source>
        <dbReference type="SAM" id="SignalP"/>
    </source>
</evidence>
<dbReference type="RefSeq" id="WP_345246861.1">
    <property type="nucleotide sequence ID" value="NZ_BAABFO010000003.1"/>
</dbReference>
<sequence>MNIATLGRILAAASFTAAAHAAPAGDDFPNRPIRLVVGFSPGGGADVSARIIAAKASEILGVSVVVENRPGAGANIAAETVAKAQPDGYTLLHTTTAHAISRSLYKNLNYNYLKDFAPIAPLGSAGFVLAVHPSLGVHTIGEFIAYAKAHPDLNYGSSGKGGPSHLATELFMSMTGVQLQHIPYRGVNPAMVDLLAGRVQACFVTLPTALPLMRNKQIVGLGLSSAQRSNLAPDLPTIAESGVPGYAAETWYGALAPAGTPEPVLDKLHAAFAQALKDPTVEAKLLEQGFDVRGSSRAEFGAYIKSETEKWTKIVKAAGITADSE</sequence>
<dbReference type="CDD" id="cd13578">
    <property type="entry name" value="PBP2_Bug27"/>
    <property type="match status" value="1"/>
</dbReference>
<dbReference type="SUPFAM" id="SSF53850">
    <property type="entry name" value="Periplasmic binding protein-like II"/>
    <property type="match status" value="1"/>
</dbReference>
<feature type="chain" id="PRO_5046336130" evidence="2">
    <location>
        <begin position="22"/>
        <end position="325"/>
    </location>
</feature>
<evidence type="ECO:0000313" key="4">
    <source>
        <dbReference type="Proteomes" id="UP001501671"/>
    </source>
</evidence>
<dbReference type="InterPro" id="IPR005064">
    <property type="entry name" value="BUG"/>
</dbReference>
<protein>
    <submittedName>
        <fullName evidence="3">Tripartite tricarboxylate transporter substrate binding protein</fullName>
    </submittedName>
</protein>
<organism evidence="3 4">
    <name type="scientific">Pigmentiphaga soli</name>
    <dbReference type="NCBI Taxonomy" id="1007095"/>
    <lineage>
        <taxon>Bacteria</taxon>
        <taxon>Pseudomonadati</taxon>
        <taxon>Pseudomonadota</taxon>
        <taxon>Betaproteobacteria</taxon>
        <taxon>Burkholderiales</taxon>
        <taxon>Alcaligenaceae</taxon>
        <taxon>Pigmentiphaga</taxon>
    </lineage>
</organism>
<dbReference type="Gene3D" id="3.40.190.150">
    <property type="entry name" value="Bordetella uptake gene, domain 1"/>
    <property type="match status" value="1"/>
</dbReference>
<evidence type="ECO:0000256" key="1">
    <source>
        <dbReference type="ARBA" id="ARBA00006987"/>
    </source>
</evidence>